<dbReference type="EMBL" id="JAGGMS010000001">
    <property type="protein sequence ID" value="MBP2179568.1"/>
    <property type="molecule type" value="Genomic_DNA"/>
</dbReference>
<dbReference type="Proteomes" id="UP000741013">
    <property type="component" value="Unassembled WGS sequence"/>
</dbReference>
<dbReference type="InterPro" id="IPR027417">
    <property type="entry name" value="P-loop_NTPase"/>
</dbReference>
<evidence type="ECO:0000313" key="3">
    <source>
        <dbReference type="Proteomes" id="UP000741013"/>
    </source>
</evidence>
<evidence type="ECO:0000256" key="1">
    <source>
        <dbReference type="SAM" id="Coils"/>
    </source>
</evidence>
<proteinExistence type="predicted"/>
<evidence type="ECO:0000313" key="2">
    <source>
        <dbReference type="EMBL" id="MBP2179568.1"/>
    </source>
</evidence>
<comment type="caution">
    <text evidence="2">The sequence shown here is derived from an EMBL/GenBank/DDBJ whole genome shotgun (WGS) entry which is preliminary data.</text>
</comment>
<protein>
    <recommendedName>
        <fullName evidence="4">PLD-like domain-containing protein</fullName>
    </recommendedName>
</protein>
<name>A0ABS4PJG9_9PSEU</name>
<dbReference type="RefSeq" id="WP_209663271.1">
    <property type="nucleotide sequence ID" value="NZ_JAGGMS010000001.1"/>
</dbReference>
<dbReference type="CDD" id="cd00138">
    <property type="entry name" value="PLDc_SF"/>
    <property type="match status" value="1"/>
</dbReference>
<dbReference type="SUPFAM" id="SSF52540">
    <property type="entry name" value="P-loop containing nucleoside triphosphate hydrolases"/>
    <property type="match status" value="2"/>
</dbReference>
<keyword evidence="3" id="KW-1185">Reference proteome</keyword>
<dbReference type="Gene3D" id="3.30.870.10">
    <property type="entry name" value="Endonuclease Chain A"/>
    <property type="match status" value="1"/>
</dbReference>
<reference evidence="2 3" key="1">
    <citation type="submission" date="2021-03" db="EMBL/GenBank/DDBJ databases">
        <title>Sequencing the genomes of 1000 actinobacteria strains.</title>
        <authorList>
            <person name="Klenk H.-P."/>
        </authorList>
    </citation>
    <scope>NUCLEOTIDE SEQUENCE [LARGE SCALE GENOMIC DNA]</scope>
    <source>
        <strain evidence="2 3">DSM 45510</strain>
    </source>
</reference>
<organism evidence="2 3">
    <name type="scientific">Amycolatopsis magusensis</name>
    <dbReference type="NCBI Taxonomy" id="882444"/>
    <lineage>
        <taxon>Bacteria</taxon>
        <taxon>Bacillati</taxon>
        <taxon>Actinomycetota</taxon>
        <taxon>Actinomycetes</taxon>
        <taxon>Pseudonocardiales</taxon>
        <taxon>Pseudonocardiaceae</taxon>
        <taxon>Amycolatopsis</taxon>
    </lineage>
</organism>
<gene>
    <name evidence="2" type="ORF">JOM49_001094</name>
</gene>
<evidence type="ECO:0008006" key="4">
    <source>
        <dbReference type="Google" id="ProtNLM"/>
    </source>
</evidence>
<dbReference type="SUPFAM" id="SSF56024">
    <property type="entry name" value="Phospholipase D/nuclease"/>
    <property type="match status" value="1"/>
</dbReference>
<sequence>MADWRDEAARAVVVELGHARDGGGWLVLGKVRPLAAEGWYAADLRGRWIGPEHLVRLCVAGAAGGVSVPVQESRMRAGVVRFRVAGPLPAGCDRVWAEVASPRDLRRRVADGLQAIAEAPLADQLAAADLDPVPGGEAPEEFNAEQKSAYRACLEPGVRLVWAPPGTGATRVLAQAAEDLAAAGKSVLVLSADEELVAKFAPEPPAVNPELTSVLDDLAELDRVVARVSFVDEQLAGYDHEEFQALTQRIEHEDRVGELETELARTTELHRTATVRLEETQAALRAARVERGQVEYERGQLEKAAELITELERLTPEHSLSKVNPAHRRLTREQARLSELIEEHLAAAHPITEADINRLDERLTRAERALDEAARVESDAYLKVVALRRHILKARANGVVSEEDRQRHAEQTRRALADLYAEREDLQATAEDRAARRNRLEQRLLWLTEQAIQQHREAEATAVVEGRVVVTEAIPDRTFDAVLVDRAASLRLADALLAVSRAAGTAVLFGDFRLPGPEVRPAKLTQTTAVRTWLATDVFAHCGIKTPEAAQEHEGCVVLRRQYTGERALADAVAYGFLDGDHESVPEIVLVDTLALPELCRPHLRATGWSPIDGLLAGRLTEVHGGQGESFGLLTGYPRRLGVELAAVRDADPALTAAAGTPRALAGLRFDAVAVDLLSATDTTQRALLTAGVAAARRRLYLLADLGAVKAAPIGSALGAVNALRLQQAIEVRQAADLLTPVTTGDIADHLARARESVWLWAPWSEEEVPDLLPAVAAAVERGVDVRAVLRPDGNPLIRALRGRGATVIRARTAHRKIAVIDRRTLLFGATHLPVQGERAEVVVVREGPRFARKLLADLPTEEQRLDAAVPEPRRDRKRVTATR</sequence>
<dbReference type="Gene3D" id="3.40.50.300">
    <property type="entry name" value="P-loop containing nucleotide triphosphate hydrolases"/>
    <property type="match status" value="1"/>
</dbReference>
<feature type="coiled-coil region" evidence="1">
    <location>
        <begin position="409"/>
        <end position="443"/>
    </location>
</feature>
<keyword evidence="1" id="KW-0175">Coiled coil</keyword>
<accession>A0ABS4PJG9</accession>